<feature type="compositionally biased region" description="Basic and acidic residues" evidence="2">
    <location>
        <begin position="81"/>
        <end position="94"/>
    </location>
</feature>
<evidence type="ECO:0000313" key="6">
    <source>
        <dbReference type="Proteomes" id="UP001642484"/>
    </source>
</evidence>
<dbReference type="InterPro" id="IPR058917">
    <property type="entry name" value="RESC6_dom"/>
</dbReference>
<evidence type="ECO:0000259" key="3">
    <source>
        <dbReference type="Pfam" id="PF06424"/>
    </source>
</evidence>
<feature type="region of interest" description="Disordered" evidence="2">
    <location>
        <begin position="240"/>
        <end position="326"/>
    </location>
</feature>
<comment type="caution">
    <text evidence="5">The sequence shown here is derived from an EMBL/GenBank/DDBJ whole genome shotgun (WGS) entry which is preliminary data.</text>
</comment>
<proteinExistence type="predicted"/>
<feature type="compositionally biased region" description="Low complexity" evidence="2">
    <location>
        <begin position="240"/>
        <end position="250"/>
    </location>
</feature>
<feature type="region of interest" description="Disordered" evidence="2">
    <location>
        <begin position="492"/>
        <end position="537"/>
    </location>
</feature>
<feature type="compositionally biased region" description="Basic and acidic residues" evidence="2">
    <location>
        <begin position="349"/>
        <end position="378"/>
    </location>
</feature>
<dbReference type="PANTHER" id="PTHR21228">
    <property type="entry name" value="FAST LEU-RICH DOMAIN-CONTAINING"/>
    <property type="match status" value="1"/>
</dbReference>
<feature type="region of interest" description="Disordered" evidence="2">
    <location>
        <begin position="77"/>
        <end position="96"/>
    </location>
</feature>
<dbReference type="InterPro" id="IPR050870">
    <property type="entry name" value="FAST_kinase"/>
</dbReference>
<keyword evidence="6" id="KW-1185">Reference proteome</keyword>
<protein>
    <submittedName>
        <fullName evidence="5">Uncharacterized protein</fullName>
    </submittedName>
</protein>
<feature type="domain" description="PRP1 splicing factor N-terminal" evidence="3">
    <location>
        <begin position="61"/>
        <end position="186"/>
    </location>
</feature>
<feature type="coiled-coil region" evidence="1">
    <location>
        <begin position="135"/>
        <end position="169"/>
    </location>
</feature>
<reference evidence="5 6" key="1">
    <citation type="submission" date="2024-02" db="EMBL/GenBank/DDBJ databases">
        <authorList>
            <person name="Chen Y."/>
            <person name="Shah S."/>
            <person name="Dougan E. K."/>
            <person name="Thang M."/>
            <person name="Chan C."/>
        </authorList>
    </citation>
    <scope>NUCLEOTIDE SEQUENCE [LARGE SCALE GENOMIC DNA]</scope>
</reference>
<name>A0ABP0NJW7_9DINO</name>
<accession>A0ABP0NJW7</accession>
<dbReference type="PANTHER" id="PTHR21228:SF40">
    <property type="entry name" value="LD45607P"/>
    <property type="match status" value="1"/>
</dbReference>
<evidence type="ECO:0000256" key="1">
    <source>
        <dbReference type="SAM" id="Coils"/>
    </source>
</evidence>
<sequence>MSLLPGQAPTKRLRLDESMAPSGYAGGIGRGAKIPMQTRADMGMHTAVPTKRGTDAMFGNAPPGYVPGRGRGATGFIGGVSRDEVDRDDDKADLGDSNYDEFSGYSGSLFSNAEYDEEDKEADVVYDKIDVKMDQRRLKQREKKMREQIKELRAAKPTIQQQFADLKRELATVSNEEWEGIPEAQEHLKVKQRKSSNFTPTPDALLAGMASGRGVSGSATPMGGSATPMGGFGTPMGMRTPMGGVMRPPRSSYSDGLAYTHGPALTHGHEHSNGHAHSHGNAHAHGDGHSYVGHGNSDGAHAHGSNSNGHAYADGHGNAHGDGHPHGCSNTAWRNANARHADTWLRYATHADDAPQRGRLPERVGRSSRDGSRREVGQDHGQCYRPDGLSLRQWRSTWEEKAQKAQSRNIAVDICMWVMDPKGYLTDLNALQANHISQAARVQSDADISDIKKAVLWSKWELLHGNIEVMLTAAICCRDRRSQGARTLLKSVITSNPKHGPGADPPRAFSVGPRLRSSGSGANRGEGAAPITPQQLTGRLKAAETSNHVLFMVEQYENVLNEYHVRAALTRLAQSNGTAALSEDPGFRKLLQRTSELVTTFRSQALATVLWSLARVEYDPGEAFLRSVIDASLPQLQQSKPQDLVNSLWACARFGYQPGPKFLEALVKTCASTLEEFEPMDVANLLWSFARLNFHPGEAFLDAVIARSLKMVESFVLVDIANLLWAFAKLNVSRGEVLRPLLQQAEAQVDSFEPAKLASLLWSCNKLQLDPSLALLRALPFRSNRELTELRPRGLSYVLWVYGLLGHNPGTAFLRRVMEKLSRTVPAFNYCGAQGLSGILWSCARFNYDPGEEQVTALLSSAQRQLPEFTPAQLTRLLWACAKCFGSSMQSECGQTSREETSKYLNDETRLG</sequence>
<dbReference type="Pfam" id="PF06424">
    <property type="entry name" value="PRP1_N"/>
    <property type="match status" value="1"/>
</dbReference>
<feature type="domain" description="RNA-editing substrate-binding complex 6 protein" evidence="4">
    <location>
        <begin position="587"/>
        <end position="733"/>
    </location>
</feature>
<dbReference type="InterPro" id="IPR010491">
    <property type="entry name" value="PRP1_N"/>
</dbReference>
<evidence type="ECO:0000256" key="2">
    <source>
        <dbReference type="SAM" id="MobiDB-lite"/>
    </source>
</evidence>
<feature type="region of interest" description="Disordered" evidence="2">
    <location>
        <begin position="349"/>
        <end position="384"/>
    </location>
</feature>
<organism evidence="5 6">
    <name type="scientific">Durusdinium trenchii</name>
    <dbReference type="NCBI Taxonomy" id="1381693"/>
    <lineage>
        <taxon>Eukaryota</taxon>
        <taxon>Sar</taxon>
        <taxon>Alveolata</taxon>
        <taxon>Dinophyceae</taxon>
        <taxon>Suessiales</taxon>
        <taxon>Symbiodiniaceae</taxon>
        <taxon>Durusdinium</taxon>
    </lineage>
</organism>
<keyword evidence="1" id="KW-0175">Coiled coil</keyword>
<dbReference type="Pfam" id="PF26188">
    <property type="entry name" value="RESC6"/>
    <property type="match status" value="1"/>
</dbReference>
<dbReference type="EMBL" id="CAXAMN010021862">
    <property type="protein sequence ID" value="CAK9064063.1"/>
    <property type="molecule type" value="Genomic_DNA"/>
</dbReference>
<evidence type="ECO:0000259" key="4">
    <source>
        <dbReference type="Pfam" id="PF26188"/>
    </source>
</evidence>
<gene>
    <name evidence="5" type="ORF">CCMP2556_LOCUS31469</name>
</gene>
<evidence type="ECO:0000313" key="5">
    <source>
        <dbReference type="EMBL" id="CAK9064063.1"/>
    </source>
</evidence>
<dbReference type="Proteomes" id="UP001642484">
    <property type="component" value="Unassembled WGS sequence"/>
</dbReference>